<keyword evidence="1" id="KW-1133">Transmembrane helix</keyword>
<feature type="transmembrane region" description="Helical" evidence="1">
    <location>
        <begin position="41"/>
        <end position="62"/>
    </location>
</feature>
<gene>
    <name evidence="2" type="ORF">JOF36_002373</name>
</gene>
<evidence type="ECO:0000313" key="3">
    <source>
        <dbReference type="Proteomes" id="UP001519295"/>
    </source>
</evidence>
<keyword evidence="3" id="KW-1185">Reference proteome</keyword>
<protein>
    <submittedName>
        <fullName evidence="2">Uncharacterized protein</fullName>
    </submittedName>
</protein>
<evidence type="ECO:0000313" key="2">
    <source>
        <dbReference type="EMBL" id="MBP2366677.1"/>
    </source>
</evidence>
<organism evidence="2 3">
    <name type="scientific">Pseudonocardia parietis</name>
    <dbReference type="NCBI Taxonomy" id="570936"/>
    <lineage>
        <taxon>Bacteria</taxon>
        <taxon>Bacillati</taxon>
        <taxon>Actinomycetota</taxon>
        <taxon>Actinomycetes</taxon>
        <taxon>Pseudonocardiales</taxon>
        <taxon>Pseudonocardiaceae</taxon>
        <taxon>Pseudonocardia</taxon>
    </lineage>
</organism>
<accession>A0ABS4VRW9</accession>
<keyword evidence="1" id="KW-0812">Transmembrane</keyword>
<keyword evidence="1" id="KW-0472">Membrane</keyword>
<dbReference type="RefSeq" id="WP_210026751.1">
    <property type="nucleotide sequence ID" value="NZ_JAGINU010000001.1"/>
</dbReference>
<dbReference type="Proteomes" id="UP001519295">
    <property type="component" value="Unassembled WGS sequence"/>
</dbReference>
<evidence type="ECO:0000256" key="1">
    <source>
        <dbReference type="SAM" id="Phobius"/>
    </source>
</evidence>
<comment type="caution">
    <text evidence="2">The sequence shown here is derived from an EMBL/GenBank/DDBJ whole genome shotgun (WGS) entry which is preliminary data.</text>
</comment>
<reference evidence="2 3" key="1">
    <citation type="submission" date="2021-03" db="EMBL/GenBank/DDBJ databases">
        <title>Sequencing the genomes of 1000 actinobacteria strains.</title>
        <authorList>
            <person name="Klenk H.-P."/>
        </authorList>
    </citation>
    <scope>NUCLEOTIDE SEQUENCE [LARGE SCALE GENOMIC DNA]</scope>
    <source>
        <strain evidence="2 3">DSM 45256</strain>
    </source>
</reference>
<dbReference type="EMBL" id="JAGINU010000001">
    <property type="protein sequence ID" value="MBP2366677.1"/>
    <property type="molecule type" value="Genomic_DNA"/>
</dbReference>
<proteinExistence type="predicted"/>
<sequence>MHADPNDLTAPILDRAAIDELRRASAPRHAEPAPPPASGGWLALVVLGNLIVLVMIVLVVLWS</sequence>
<name>A0ABS4VRW9_9PSEU</name>